<sequence length="387" mass="43549">MLESRNISELKSFQGHLAFIRRFISNLASRCQPFSRLMKKNMPFQWDDACRNAFNCIKVYLIKPPVLVAPIVGKPLLLYITAQENSVGALLPLNDENNKERSLYYLSQTLVGAELNYTPIEKTRLALIFAVQKLRHYLLAHSTNLISRADMLKAIKGQALENFLADHPVPAEWELTEEFPDEEIFLVEILSPWKMYFGGAARRNGAGAGVLFVLPKDDLLPYSFVLTQNCSNNVGEYEGLLLGLGIAVEMEIPQLEVYDDSTLVIKQITGEFEVKKIELLPFWKYAGDLLAKIPQTSLHYIPCTWNGPADALAGIIASLAQLDNRPIQAPIYERWVIPLVPLSIEEEAEEKMKEEEASFLVSITKVKRQIGASQSQIFSSSACSRQI</sequence>
<dbReference type="SUPFAM" id="SSF56672">
    <property type="entry name" value="DNA/RNA polymerases"/>
    <property type="match status" value="1"/>
</dbReference>
<dbReference type="PANTHER" id="PTHR48475">
    <property type="entry name" value="RIBONUCLEASE H"/>
    <property type="match status" value="1"/>
</dbReference>
<dbReference type="InterPro" id="IPR036397">
    <property type="entry name" value="RNaseH_sf"/>
</dbReference>
<reference evidence="3 4" key="1">
    <citation type="submission" date="2021-07" db="EMBL/GenBank/DDBJ databases">
        <title>The Aristolochia fimbriata genome: insights into angiosperm evolution, floral development and chemical biosynthesis.</title>
        <authorList>
            <person name="Jiao Y."/>
        </authorList>
    </citation>
    <scope>NUCLEOTIDE SEQUENCE [LARGE SCALE GENOMIC DNA]</scope>
    <source>
        <strain evidence="3">IBCAS-2021</strain>
        <tissue evidence="3">Leaf</tissue>
    </source>
</reference>
<dbReference type="Pfam" id="PF17919">
    <property type="entry name" value="RT_RNaseH_2"/>
    <property type="match status" value="1"/>
</dbReference>
<dbReference type="Gene3D" id="3.30.420.10">
    <property type="entry name" value="Ribonuclease H-like superfamily/Ribonuclease H"/>
    <property type="match status" value="1"/>
</dbReference>
<dbReference type="Pfam" id="PF13456">
    <property type="entry name" value="RVT_3"/>
    <property type="match status" value="1"/>
</dbReference>
<dbReference type="GO" id="GO:0004523">
    <property type="term" value="F:RNA-DNA hybrid ribonuclease activity"/>
    <property type="evidence" value="ECO:0007669"/>
    <property type="project" value="InterPro"/>
</dbReference>
<feature type="domain" description="Reverse transcriptase/retrotransposon-derived protein RNase H-like" evidence="2">
    <location>
        <begin position="46"/>
        <end position="143"/>
    </location>
</feature>
<dbReference type="GO" id="GO:0003676">
    <property type="term" value="F:nucleic acid binding"/>
    <property type="evidence" value="ECO:0007669"/>
    <property type="project" value="InterPro"/>
</dbReference>
<dbReference type="AlphaFoldDB" id="A0AAV7F0L2"/>
<dbReference type="EMBL" id="JAINDJ010000003">
    <property type="protein sequence ID" value="KAG9453317.1"/>
    <property type="molecule type" value="Genomic_DNA"/>
</dbReference>
<dbReference type="InterPro" id="IPR043128">
    <property type="entry name" value="Rev_trsase/Diguanyl_cyclase"/>
</dbReference>
<proteinExistence type="predicted"/>
<dbReference type="Proteomes" id="UP000825729">
    <property type="component" value="Unassembled WGS sequence"/>
</dbReference>
<dbReference type="SUPFAM" id="SSF53098">
    <property type="entry name" value="Ribonuclease H-like"/>
    <property type="match status" value="1"/>
</dbReference>
<evidence type="ECO:0008006" key="5">
    <source>
        <dbReference type="Google" id="ProtNLM"/>
    </source>
</evidence>
<evidence type="ECO:0000259" key="1">
    <source>
        <dbReference type="Pfam" id="PF13456"/>
    </source>
</evidence>
<dbReference type="InterPro" id="IPR002156">
    <property type="entry name" value="RNaseH_domain"/>
</dbReference>
<protein>
    <recommendedName>
        <fullName evidence="5">RNase H type-1 domain-containing protein</fullName>
    </recommendedName>
</protein>
<feature type="domain" description="RNase H type-1" evidence="1">
    <location>
        <begin position="202"/>
        <end position="313"/>
    </location>
</feature>
<evidence type="ECO:0000313" key="3">
    <source>
        <dbReference type="EMBL" id="KAG9453317.1"/>
    </source>
</evidence>
<evidence type="ECO:0000313" key="4">
    <source>
        <dbReference type="Proteomes" id="UP000825729"/>
    </source>
</evidence>
<gene>
    <name evidence="3" type="ORF">H6P81_006221</name>
</gene>
<dbReference type="InterPro" id="IPR012337">
    <property type="entry name" value="RNaseH-like_sf"/>
</dbReference>
<organism evidence="3 4">
    <name type="scientific">Aristolochia fimbriata</name>
    <name type="common">White veined hardy Dutchman's pipe vine</name>
    <dbReference type="NCBI Taxonomy" id="158543"/>
    <lineage>
        <taxon>Eukaryota</taxon>
        <taxon>Viridiplantae</taxon>
        <taxon>Streptophyta</taxon>
        <taxon>Embryophyta</taxon>
        <taxon>Tracheophyta</taxon>
        <taxon>Spermatophyta</taxon>
        <taxon>Magnoliopsida</taxon>
        <taxon>Magnoliidae</taxon>
        <taxon>Piperales</taxon>
        <taxon>Aristolochiaceae</taxon>
        <taxon>Aristolochia</taxon>
    </lineage>
</organism>
<accession>A0AAV7F0L2</accession>
<dbReference type="CDD" id="cd09279">
    <property type="entry name" value="RNase_HI_like"/>
    <property type="match status" value="1"/>
</dbReference>
<evidence type="ECO:0000259" key="2">
    <source>
        <dbReference type="Pfam" id="PF17919"/>
    </source>
</evidence>
<dbReference type="PANTHER" id="PTHR48475:SF1">
    <property type="entry name" value="RNASE H TYPE-1 DOMAIN-CONTAINING PROTEIN"/>
    <property type="match status" value="1"/>
</dbReference>
<dbReference type="InterPro" id="IPR041577">
    <property type="entry name" value="RT_RNaseH_2"/>
</dbReference>
<name>A0AAV7F0L2_ARIFI</name>
<dbReference type="InterPro" id="IPR043502">
    <property type="entry name" value="DNA/RNA_pol_sf"/>
</dbReference>
<dbReference type="Gene3D" id="3.30.70.270">
    <property type="match status" value="1"/>
</dbReference>
<comment type="caution">
    <text evidence="3">The sequence shown here is derived from an EMBL/GenBank/DDBJ whole genome shotgun (WGS) entry which is preliminary data.</text>
</comment>
<keyword evidence="4" id="KW-1185">Reference proteome</keyword>